<dbReference type="GO" id="GO:0043565">
    <property type="term" value="F:sequence-specific DNA binding"/>
    <property type="evidence" value="ECO:0007669"/>
    <property type="project" value="TreeGrafter"/>
</dbReference>
<dbReference type="InterPro" id="IPR036390">
    <property type="entry name" value="WH_DNA-bd_sf"/>
</dbReference>
<dbReference type="PROSITE" id="PS50931">
    <property type="entry name" value="HTH_LYSR"/>
    <property type="match status" value="1"/>
</dbReference>
<dbReference type="EMBL" id="AP018560">
    <property type="protein sequence ID" value="BBD80880.1"/>
    <property type="molecule type" value="Genomic_DNA"/>
</dbReference>
<dbReference type="PANTHER" id="PTHR30537">
    <property type="entry name" value="HTH-TYPE TRANSCRIPTIONAL REGULATOR"/>
    <property type="match status" value="1"/>
</dbReference>
<keyword evidence="3" id="KW-0238">DNA-binding</keyword>
<keyword evidence="7" id="KW-1185">Reference proteome</keyword>
<dbReference type="KEGG" id="rbd:ALSL_2254"/>
<reference evidence="7" key="1">
    <citation type="submission" date="2018-04" db="EMBL/GenBank/DDBJ databases">
        <authorList>
            <person name="Watanabe M."/>
            <person name="Kojima H."/>
        </authorList>
    </citation>
    <scope>NUCLEOTIDE SEQUENCE [LARGE SCALE GENOMIC DNA]</scope>
    <source>
        <strain evidence="7">Dysh456</strain>
    </source>
</reference>
<dbReference type="GO" id="GO:0006351">
    <property type="term" value="P:DNA-templated transcription"/>
    <property type="evidence" value="ECO:0007669"/>
    <property type="project" value="TreeGrafter"/>
</dbReference>
<feature type="domain" description="HTH lysR-type" evidence="5">
    <location>
        <begin position="10"/>
        <end position="67"/>
    </location>
</feature>
<gene>
    <name evidence="6" type="ORF">ALSL_2254</name>
</gene>
<dbReference type="SUPFAM" id="SSF53850">
    <property type="entry name" value="Periplasmic binding protein-like II"/>
    <property type="match status" value="1"/>
</dbReference>
<evidence type="ECO:0000313" key="6">
    <source>
        <dbReference type="EMBL" id="BBD80880.1"/>
    </source>
</evidence>
<dbReference type="Gene3D" id="1.10.10.10">
    <property type="entry name" value="Winged helix-like DNA-binding domain superfamily/Winged helix DNA-binding domain"/>
    <property type="match status" value="1"/>
</dbReference>
<evidence type="ECO:0000313" key="7">
    <source>
        <dbReference type="Proteomes" id="UP000270530"/>
    </source>
</evidence>
<dbReference type="Gene3D" id="3.40.190.290">
    <property type="match status" value="1"/>
</dbReference>
<dbReference type="SUPFAM" id="SSF46785">
    <property type="entry name" value="Winged helix' DNA-binding domain"/>
    <property type="match status" value="1"/>
</dbReference>
<keyword evidence="4" id="KW-0804">Transcription</keyword>
<dbReference type="PANTHER" id="PTHR30537:SF31">
    <property type="entry name" value="TRANSCRIPTIONAL REGULATOR, LYSR FAMILY"/>
    <property type="match status" value="1"/>
</dbReference>
<organism evidence="6 7">
    <name type="scientific">Aerosticca soli</name>
    <dbReference type="NCBI Taxonomy" id="2010829"/>
    <lineage>
        <taxon>Bacteria</taxon>
        <taxon>Pseudomonadati</taxon>
        <taxon>Pseudomonadota</taxon>
        <taxon>Gammaproteobacteria</taxon>
        <taxon>Lysobacterales</taxon>
        <taxon>Rhodanobacteraceae</taxon>
        <taxon>Aerosticca</taxon>
    </lineage>
</organism>
<evidence type="ECO:0000259" key="5">
    <source>
        <dbReference type="PROSITE" id="PS50931"/>
    </source>
</evidence>
<accession>A0A2Z6E6X4</accession>
<dbReference type="InterPro" id="IPR005119">
    <property type="entry name" value="LysR_subst-bd"/>
</dbReference>
<evidence type="ECO:0000256" key="3">
    <source>
        <dbReference type="ARBA" id="ARBA00023125"/>
    </source>
</evidence>
<dbReference type="Proteomes" id="UP000270530">
    <property type="component" value="Chromosome"/>
</dbReference>
<comment type="similarity">
    <text evidence="1">Belongs to the LysR transcriptional regulatory family.</text>
</comment>
<dbReference type="InterPro" id="IPR058163">
    <property type="entry name" value="LysR-type_TF_proteobact-type"/>
</dbReference>
<dbReference type="InterPro" id="IPR036388">
    <property type="entry name" value="WH-like_DNA-bd_sf"/>
</dbReference>
<evidence type="ECO:0000256" key="2">
    <source>
        <dbReference type="ARBA" id="ARBA00023015"/>
    </source>
</evidence>
<keyword evidence="2" id="KW-0805">Transcription regulation</keyword>
<dbReference type="Pfam" id="PF00126">
    <property type="entry name" value="HTH_1"/>
    <property type="match status" value="1"/>
</dbReference>
<name>A0A2Z6E6X4_9GAMM</name>
<evidence type="ECO:0000256" key="1">
    <source>
        <dbReference type="ARBA" id="ARBA00009437"/>
    </source>
</evidence>
<dbReference type="Pfam" id="PF03466">
    <property type="entry name" value="LysR_substrate"/>
    <property type="match status" value="1"/>
</dbReference>
<dbReference type="AlphaFoldDB" id="A0A2Z6E6X4"/>
<reference evidence="7" key="2">
    <citation type="submission" date="2018-06" db="EMBL/GenBank/DDBJ databases">
        <title>Genome sequence of Rhodanobacteraceae bacterium strain Dysh456.</title>
        <authorList>
            <person name="Fukui M."/>
        </authorList>
    </citation>
    <scope>NUCLEOTIDE SEQUENCE [LARGE SCALE GENOMIC DNA]</scope>
    <source>
        <strain evidence="7">Dysh456</strain>
    </source>
</reference>
<dbReference type="InterPro" id="IPR000847">
    <property type="entry name" value="LysR_HTH_N"/>
</dbReference>
<protein>
    <submittedName>
        <fullName evidence="6">Transcriptional regulator, LysR family</fullName>
    </submittedName>
</protein>
<evidence type="ECO:0000256" key="4">
    <source>
        <dbReference type="ARBA" id="ARBA00023163"/>
    </source>
</evidence>
<dbReference type="GO" id="GO:0003700">
    <property type="term" value="F:DNA-binding transcription factor activity"/>
    <property type="evidence" value="ECO:0007669"/>
    <property type="project" value="InterPro"/>
</dbReference>
<proteinExistence type="inferred from homology"/>
<dbReference type="FunFam" id="1.10.10.10:FF:000001">
    <property type="entry name" value="LysR family transcriptional regulator"/>
    <property type="match status" value="1"/>
</dbReference>
<sequence length="325" mass="35845">MRVKGDASVQDLNDIYYFVRVVELGTFTAASKALGVAKSQLSFRIARLEEDLGIRLIQRTTRRLHVSEVGLLYYQQCLKILAAAQEAQRVVEQVQATPRGRIRIGCPVLFEQLLLAPLLVGFLECYPEVQIEIDICGHQADVVAQGFDIAFRVRQTVRDSSLVVRSFGMDRHILVASPRLLEGLPTPQQPKDLARLPSVDVLESEGRHFWTLLGPDGSSSMVEHHPRLTTDDLHALLEAAIGGIGVAELPDWMCRPALADGRLVSVLDSYLLPPGNVHAVYPSRHGQTAAVRCLIDYVAAELPRRLRALQGVDEESAFATTVGVE</sequence>